<sequence length="164" mass="18780">MNQKHCLLVMAFAGVLSLAPLPAFSGNLSNFSDALEQLADMTRAADRAHDALNDAMQGGRDYSRYDRDWRNAESRLERARIRTMAHIAGVSESRIRSLRDDGYSWERIARKYKVDPRRFGYGQSRYDHDRDKWKGVPPGLAKKGGLPPGQAKKFKEHHDKKHRD</sequence>
<feature type="signal peptide" evidence="2">
    <location>
        <begin position="1"/>
        <end position="25"/>
    </location>
</feature>
<accession>E5YA13</accession>
<dbReference type="AlphaFoldDB" id="E5YA13"/>
<proteinExistence type="predicted"/>
<protein>
    <submittedName>
        <fullName evidence="3">Uncharacterized protein</fullName>
    </submittedName>
</protein>
<feature type="compositionally biased region" description="Basic and acidic residues" evidence="1">
    <location>
        <begin position="125"/>
        <end position="134"/>
    </location>
</feature>
<dbReference type="eggNOG" id="ENOG503187E">
    <property type="taxonomic scope" value="Bacteria"/>
</dbReference>
<reference evidence="3 4" key="2">
    <citation type="submission" date="2013-04" db="EMBL/GenBank/DDBJ databases">
        <title>The Genome Sequence of Bilophila wadsworthia 3_1_6.</title>
        <authorList>
            <consortium name="The Broad Institute Genomics Platform"/>
            <person name="Earl A."/>
            <person name="Ward D."/>
            <person name="Feldgarden M."/>
            <person name="Gevers D."/>
            <person name="Sibley C."/>
            <person name="Strauss J."/>
            <person name="Allen-Vercoe E."/>
            <person name="Walker B."/>
            <person name="Young S."/>
            <person name="Zeng Q."/>
            <person name="Gargeya S."/>
            <person name="Fitzgerald M."/>
            <person name="Haas B."/>
            <person name="Abouelleil A."/>
            <person name="Allen A.W."/>
            <person name="Alvarado L."/>
            <person name="Arachchi H.M."/>
            <person name="Berlin A.M."/>
            <person name="Chapman S.B."/>
            <person name="Gainer-Dewar J."/>
            <person name="Goldberg J."/>
            <person name="Griggs A."/>
            <person name="Gujja S."/>
            <person name="Hansen M."/>
            <person name="Howarth C."/>
            <person name="Imamovic A."/>
            <person name="Ireland A."/>
            <person name="Larimer J."/>
            <person name="McCowan C."/>
            <person name="Murphy C."/>
            <person name="Pearson M."/>
            <person name="Poon T.W."/>
            <person name="Priest M."/>
            <person name="Roberts A."/>
            <person name="Saif S."/>
            <person name="Shea T."/>
            <person name="Sisk P."/>
            <person name="Sykes S."/>
            <person name="Wortman J."/>
            <person name="Nusbaum C."/>
            <person name="Birren B."/>
        </authorList>
    </citation>
    <scope>NUCLEOTIDE SEQUENCE [LARGE SCALE GENOMIC DNA]</scope>
    <source>
        <strain evidence="3 4">3_1_6</strain>
    </source>
</reference>
<name>E5YA13_BILW3</name>
<evidence type="ECO:0000256" key="2">
    <source>
        <dbReference type="SAM" id="SignalP"/>
    </source>
</evidence>
<evidence type="ECO:0000313" key="3">
    <source>
        <dbReference type="EMBL" id="EFV43127.1"/>
    </source>
</evidence>
<keyword evidence="4" id="KW-1185">Reference proteome</keyword>
<dbReference type="GeneID" id="78084579"/>
<dbReference type="HOGENOM" id="CLU_118033_0_0_7"/>
<evidence type="ECO:0000256" key="1">
    <source>
        <dbReference type="SAM" id="MobiDB-lite"/>
    </source>
</evidence>
<feature type="compositionally biased region" description="Low complexity" evidence="1">
    <location>
        <begin position="135"/>
        <end position="149"/>
    </location>
</feature>
<dbReference type="RefSeq" id="WP_005029366.1">
    <property type="nucleotide sequence ID" value="NZ_KE150238.1"/>
</dbReference>
<feature type="region of interest" description="Disordered" evidence="1">
    <location>
        <begin position="120"/>
        <end position="164"/>
    </location>
</feature>
<dbReference type="OrthoDB" id="5461426at2"/>
<dbReference type="Proteomes" id="UP000006034">
    <property type="component" value="Unassembled WGS sequence"/>
</dbReference>
<feature type="compositionally biased region" description="Basic residues" evidence="1">
    <location>
        <begin position="152"/>
        <end position="164"/>
    </location>
</feature>
<keyword evidence="2" id="KW-0732">Signal</keyword>
<reference evidence="3 4" key="1">
    <citation type="submission" date="2010-10" db="EMBL/GenBank/DDBJ databases">
        <authorList>
            <consortium name="The Broad Institute Genome Sequencing Platform"/>
            <person name="Ward D."/>
            <person name="Earl A."/>
            <person name="Feldgarden M."/>
            <person name="Young S.K."/>
            <person name="Gargeya S."/>
            <person name="Zeng Q."/>
            <person name="Alvarado L."/>
            <person name="Berlin A."/>
            <person name="Bochicchio J."/>
            <person name="Chapman S.B."/>
            <person name="Chen Z."/>
            <person name="Freedman E."/>
            <person name="Gellesch M."/>
            <person name="Goldberg J."/>
            <person name="Griggs A."/>
            <person name="Gujja S."/>
            <person name="Heilman E."/>
            <person name="Heiman D."/>
            <person name="Howarth C."/>
            <person name="Mehta T."/>
            <person name="Neiman D."/>
            <person name="Pearson M."/>
            <person name="Roberts A."/>
            <person name="Saif S."/>
            <person name="Shea T."/>
            <person name="Shenoy N."/>
            <person name="Sisk P."/>
            <person name="Stolte C."/>
            <person name="Sykes S."/>
            <person name="White J."/>
            <person name="Yandava C."/>
            <person name="Allen-Vercoe E."/>
            <person name="Sibley C."/>
            <person name="Ambrose C.E."/>
            <person name="Strauss J."/>
            <person name="Daigneault M."/>
            <person name="Haas B."/>
            <person name="Nusbaum C."/>
            <person name="Birren B."/>
        </authorList>
    </citation>
    <scope>NUCLEOTIDE SEQUENCE [LARGE SCALE GENOMIC DNA]</scope>
    <source>
        <strain evidence="3 4">3_1_6</strain>
    </source>
</reference>
<comment type="caution">
    <text evidence="3">The sequence shown here is derived from an EMBL/GenBank/DDBJ whole genome shotgun (WGS) entry which is preliminary data.</text>
</comment>
<organism evidence="3 4">
    <name type="scientific">Bilophila wadsworthia (strain 3_1_6)</name>
    <dbReference type="NCBI Taxonomy" id="563192"/>
    <lineage>
        <taxon>Bacteria</taxon>
        <taxon>Pseudomonadati</taxon>
        <taxon>Thermodesulfobacteriota</taxon>
        <taxon>Desulfovibrionia</taxon>
        <taxon>Desulfovibrionales</taxon>
        <taxon>Desulfovibrionaceae</taxon>
        <taxon>Bilophila</taxon>
    </lineage>
</organism>
<gene>
    <name evidence="3" type="ORF">HMPREF0179_03031</name>
</gene>
<feature type="chain" id="PRO_5003200967" evidence="2">
    <location>
        <begin position="26"/>
        <end position="164"/>
    </location>
</feature>
<evidence type="ECO:0000313" key="4">
    <source>
        <dbReference type="Proteomes" id="UP000006034"/>
    </source>
</evidence>
<dbReference type="EMBL" id="ADCP02000001">
    <property type="protein sequence ID" value="EFV43127.1"/>
    <property type="molecule type" value="Genomic_DNA"/>
</dbReference>